<accession>A0A6A6BHT1</accession>
<dbReference type="AlphaFoldDB" id="A0A6A6BHT1"/>
<dbReference type="Gene3D" id="1.10.510.10">
    <property type="entry name" value="Transferase(Phosphotransferase) domain 1"/>
    <property type="match status" value="1"/>
</dbReference>
<dbReference type="SMART" id="SM00220">
    <property type="entry name" value="S_TKc"/>
    <property type="match status" value="1"/>
</dbReference>
<dbReference type="GeneID" id="54295587"/>
<name>A0A6A6BHT1_9PEZI</name>
<dbReference type="InterPro" id="IPR000719">
    <property type="entry name" value="Prot_kinase_dom"/>
</dbReference>
<protein>
    <recommendedName>
        <fullName evidence="9">Protein kinase domain-containing protein</fullName>
    </recommendedName>
</protein>
<dbReference type="InterPro" id="IPR008271">
    <property type="entry name" value="Ser/Thr_kinase_AS"/>
</dbReference>
<comment type="similarity">
    <text evidence="1">Belongs to the protein kinase superfamily. CAMK Ser/Thr protein kinase family. CHEK2 subfamily.</text>
</comment>
<evidence type="ECO:0000256" key="4">
    <source>
        <dbReference type="PROSITE-ProRule" id="PRU10141"/>
    </source>
</evidence>
<keyword evidence="3 4" id="KW-0067">ATP-binding</keyword>
<dbReference type="Pfam" id="PF00069">
    <property type="entry name" value="Pkinase"/>
    <property type="match status" value="1"/>
</dbReference>
<evidence type="ECO:0008006" key="9">
    <source>
        <dbReference type="Google" id="ProtNLM"/>
    </source>
</evidence>
<dbReference type="SUPFAM" id="SSF49879">
    <property type="entry name" value="SMAD/FHA domain"/>
    <property type="match status" value="1"/>
</dbReference>
<gene>
    <name evidence="7" type="ORF">K452DRAFT_248335</name>
</gene>
<feature type="domain" description="Protein kinase" evidence="6">
    <location>
        <begin position="197"/>
        <end position="530"/>
    </location>
</feature>
<feature type="binding site" evidence="4">
    <location>
        <position position="226"/>
    </location>
    <ligand>
        <name>ATP</name>
        <dbReference type="ChEBI" id="CHEBI:30616"/>
    </ligand>
</feature>
<dbReference type="PROSITE" id="PS50011">
    <property type="entry name" value="PROTEIN_KINASE_DOM"/>
    <property type="match status" value="1"/>
</dbReference>
<feature type="domain" description="FHA" evidence="5">
    <location>
        <begin position="47"/>
        <end position="104"/>
    </location>
</feature>
<organism evidence="7 8">
    <name type="scientific">Aplosporella prunicola CBS 121167</name>
    <dbReference type="NCBI Taxonomy" id="1176127"/>
    <lineage>
        <taxon>Eukaryota</taxon>
        <taxon>Fungi</taxon>
        <taxon>Dikarya</taxon>
        <taxon>Ascomycota</taxon>
        <taxon>Pezizomycotina</taxon>
        <taxon>Dothideomycetes</taxon>
        <taxon>Dothideomycetes incertae sedis</taxon>
        <taxon>Botryosphaeriales</taxon>
        <taxon>Aplosporellaceae</taxon>
        <taxon>Aplosporella</taxon>
    </lineage>
</organism>
<evidence type="ECO:0000313" key="7">
    <source>
        <dbReference type="EMBL" id="KAF2142814.1"/>
    </source>
</evidence>
<sequence length="729" mass="82306">MAPAESGRDDLVAYLDVWVALSEEHLKNQVFTRLDNVHLLVYANAEFSVGRSPKCQHGISQLSDPTISNQHIKFHSIVYDTTETISVPPLVYAENRSMNGTYLQRFVDPTRDFHKEGNVRKYSQSIADMNESVHGRVRPPGRLMDSTMGATLLDEEDELWVNPRLMLNYHVAPRFRKTPDPLEREQSDMKCFAGHYKITGRKIGSGGHGNVYVALHRRSQRQLACKILDLEDPDDRHTLAQTPERYETSRTANGFARHQNAGDKDPAIDAMPMITTDQQAHKLKEQRRQQPVFKALRECKILKDLDHPNIISLEKVYHSPSHIYIFEEMITAGDLFSYIEKRGAGEMPPIEAAVIVWQILKGLEYLHDRNIVHRDLKPDNILLTSTKPGARIVIADFGAARYIDRPEPQKPTDTPAKRMFSIVGTVEYTAPEIYQKKGYSMAVDMWSLGCITASLLSGDVIFVDRLKTGFNDNPLGVVYPLASVCDLSILDTDGFWKSIDHRPKDFIRQSLVLNESERMTVKQALGHAWFTHDGRVVEFKAAYQRATEKWKPRGKIFRAVEQICPPPSDFEGHRSSHFPQDISQCPSVPALGTAGLRTATQRLSPILEEPETLGASPAGPESFEEPGNSIPVSQMPTLEDAFQEDMTQLTISEPDPMQLIHQEQIETQCTVSTIGMTQPGAVDERQTAASFSLRRESSSGYSDIDDVDMFEAERQFESNEPAYKKRRLS</sequence>
<keyword evidence="2 4" id="KW-0547">Nucleotide-binding</keyword>
<reference evidence="7" key="1">
    <citation type="journal article" date="2020" name="Stud. Mycol.">
        <title>101 Dothideomycetes genomes: a test case for predicting lifestyles and emergence of pathogens.</title>
        <authorList>
            <person name="Haridas S."/>
            <person name="Albert R."/>
            <person name="Binder M."/>
            <person name="Bloem J."/>
            <person name="Labutti K."/>
            <person name="Salamov A."/>
            <person name="Andreopoulos B."/>
            <person name="Baker S."/>
            <person name="Barry K."/>
            <person name="Bills G."/>
            <person name="Bluhm B."/>
            <person name="Cannon C."/>
            <person name="Castanera R."/>
            <person name="Culley D."/>
            <person name="Daum C."/>
            <person name="Ezra D."/>
            <person name="Gonzalez J."/>
            <person name="Henrissat B."/>
            <person name="Kuo A."/>
            <person name="Liang C."/>
            <person name="Lipzen A."/>
            <person name="Lutzoni F."/>
            <person name="Magnuson J."/>
            <person name="Mondo S."/>
            <person name="Nolan M."/>
            <person name="Ohm R."/>
            <person name="Pangilinan J."/>
            <person name="Park H.-J."/>
            <person name="Ramirez L."/>
            <person name="Alfaro M."/>
            <person name="Sun H."/>
            <person name="Tritt A."/>
            <person name="Yoshinaga Y."/>
            <person name="Zwiers L.-H."/>
            <person name="Turgeon B."/>
            <person name="Goodwin S."/>
            <person name="Spatafora J."/>
            <person name="Crous P."/>
            <person name="Grigoriev I."/>
        </authorList>
    </citation>
    <scope>NUCLEOTIDE SEQUENCE</scope>
    <source>
        <strain evidence="7">CBS 121167</strain>
    </source>
</reference>
<dbReference type="Proteomes" id="UP000799438">
    <property type="component" value="Unassembled WGS sequence"/>
</dbReference>
<evidence type="ECO:0000256" key="1">
    <source>
        <dbReference type="ARBA" id="ARBA00005575"/>
    </source>
</evidence>
<dbReference type="InterPro" id="IPR000253">
    <property type="entry name" value="FHA_dom"/>
</dbReference>
<dbReference type="InterPro" id="IPR017441">
    <property type="entry name" value="Protein_kinase_ATP_BS"/>
</dbReference>
<dbReference type="SUPFAM" id="SSF56112">
    <property type="entry name" value="Protein kinase-like (PK-like)"/>
    <property type="match status" value="1"/>
</dbReference>
<evidence type="ECO:0000256" key="3">
    <source>
        <dbReference type="ARBA" id="ARBA00022840"/>
    </source>
</evidence>
<evidence type="ECO:0000256" key="2">
    <source>
        <dbReference type="ARBA" id="ARBA00022741"/>
    </source>
</evidence>
<dbReference type="GO" id="GO:0005524">
    <property type="term" value="F:ATP binding"/>
    <property type="evidence" value="ECO:0007669"/>
    <property type="project" value="UniProtKB-UniRule"/>
</dbReference>
<dbReference type="EMBL" id="ML995483">
    <property type="protein sequence ID" value="KAF2142814.1"/>
    <property type="molecule type" value="Genomic_DNA"/>
</dbReference>
<dbReference type="RefSeq" id="XP_033398526.1">
    <property type="nucleotide sequence ID" value="XM_033538091.1"/>
</dbReference>
<evidence type="ECO:0000259" key="6">
    <source>
        <dbReference type="PROSITE" id="PS50011"/>
    </source>
</evidence>
<dbReference type="GO" id="GO:0004672">
    <property type="term" value="F:protein kinase activity"/>
    <property type="evidence" value="ECO:0007669"/>
    <property type="project" value="InterPro"/>
</dbReference>
<dbReference type="Gene3D" id="2.60.200.20">
    <property type="match status" value="1"/>
</dbReference>
<dbReference type="PROSITE" id="PS00107">
    <property type="entry name" value="PROTEIN_KINASE_ATP"/>
    <property type="match status" value="1"/>
</dbReference>
<dbReference type="Gene3D" id="3.30.200.20">
    <property type="entry name" value="Phosphorylase Kinase, domain 1"/>
    <property type="match status" value="2"/>
</dbReference>
<dbReference type="PROSITE" id="PS50006">
    <property type="entry name" value="FHA_DOMAIN"/>
    <property type="match status" value="1"/>
</dbReference>
<proteinExistence type="inferred from homology"/>
<dbReference type="InterPro" id="IPR008984">
    <property type="entry name" value="SMAD_FHA_dom_sf"/>
</dbReference>
<dbReference type="PANTHER" id="PTHR24347">
    <property type="entry name" value="SERINE/THREONINE-PROTEIN KINASE"/>
    <property type="match status" value="1"/>
</dbReference>
<evidence type="ECO:0000259" key="5">
    <source>
        <dbReference type="PROSITE" id="PS50006"/>
    </source>
</evidence>
<dbReference type="PROSITE" id="PS00108">
    <property type="entry name" value="PROTEIN_KINASE_ST"/>
    <property type="match status" value="1"/>
</dbReference>
<dbReference type="InterPro" id="IPR011009">
    <property type="entry name" value="Kinase-like_dom_sf"/>
</dbReference>
<keyword evidence="8" id="KW-1185">Reference proteome</keyword>
<dbReference type="OrthoDB" id="74764at2759"/>
<evidence type="ECO:0000313" key="8">
    <source>
        <dbReference type="Proteomes" id="UP000799438"/>
    </source>
</evidence>